<keyword evidence="4" id="KW-1185">Reference proteome</keyword>
<feature type="region of interest" description="Disordered" evidence="2">
    <location>
        <begin position="1"/>
        <end position="39"/>
    </location>
</feature>
<organism evidence="3 4">
    <name type="scientific">Brachionus plicatilis</name>
    <name type="common">Marine rotifer</name>
    <name type="synonym">Brachionus muelleri</name>
    <dbReference type="NCBI Taxonomy" id="10195"/>
    <lineage>
        <taxon>Eukaryota</taxon>
        <taxon>Metazoa</taxon>
        <taxon>Spiralia</taxon>
        <taxon>Gnathifera</taxon>
        <taxon>Rotifera</taxon>
        <taxon>Eurotatoria</taxon>
        <taxon>Monogononta</taxon>
        <taxon>Pseudotrocha</taxon>
        <taxon>Ploima</taxon>
        <taxon>Brachionidae</taxon>
        <taxon>Brachionus</taxon>
    </lineage>
</organism>
<name>A0A3M7R3S7_BRAPC</name>
<dbReference type="PANTHER" id="PTHR31543">
    <property type="entry name" value="DYNEIN REGULATORY COMPLEX SUBUNIT 4"/>
    <property type="match status" value="1"/>
</dbReference>
<dbReference type="GO" id="GO:0008017">
    <property type="term" value="F:microtubule binding"/>
    <property type="evidence" value="ECO:0007669"/>
    <property type="project" value="InterPro"/>
</dbReference>
<dbReference type="STRING" id="10195.A0A3M7R3S7"/>
<dbReference type="GO" id="GO:0005874">
    <property type="term" value="C:microtubule"/>
    <property type="evidence" value="ECO:0007669"/>
    <property type="project" value="TreeGrafter"/>
</dbReference>
<feature type="compositionally biased region" description="Polar residues" evidence="2">
    <location>
        <begin position="30"/>
        <end position="39"/>
    </location>
</feature>
<evidence type="ECO:0000256" key="1">
    <source>
        <dbReference type="SAM" id="Coils"/>
    </source>
</evidence>
<dbReference type="GO" id="GO:0031267">
    <property type="term" value="F:small GTPase binding"/>
    <property type="evidence" value="ECO:0007669"/>
    <property type="project" value="InterPro"/>
</dbReference>
<gene>
    <name evidence="3" type="ORF">BpHYR1_013943</name>
</gene>
<sequence length="401" mass="48315">MEEQNQKNENKSDIQIKNTKKKNKPKKKQSPNIESSNQVDQEEYIKTLTELYDREKESRCCFQLERDKLMKIRQIEKDRYDQLKLKLFEAEDKLLKFEETHQKEILNLHKKIKYLIGERDLKINNLKLELNTKSKINFKLSLQERDEYLNGISESIIKLNEDRLNLDDAIKNLTLENEVRISNLQNEYANTVNGIQNACEQRFSNERENFSLITRNAIHEISEVKNSQINEIKKIKDKSFEEMRTYFKELVQNLMDQVQDLVKQKFNCEQRLRDLEIKNNKFKADHQNLTHEIERLKKENYSLNLKSSLFEKNNRIFDLRNAEFSDLRKNYQNLDLKYEALLKINENLKHENSQMERYVQSLMIFKLKINSNNYSQNLDPKEGHFWSKRVDLRILEFFSDV</sequence>
<feature type="coiled-coil region" evidence="1">
    <location>
        <begin position="251"/>
        <end position="306"/>
    </location>
</feature>
<dbReference type="GO" id="GO:0005794">
    <property type="term" value="C:Golgi apparatus"/>
    <property type="evidence" value="ECO:0007669"/>
    <property type="project" value="TreeGrafter"/>
</dbReference>
<feature type="compositionally biased region" description="Basic residues" evidence="2">
    <location>
        <begin position="18"/>
        <end position="29"/>
    </location>
</feature>
<dbReference type="GO" id="GO:0048870">
    <property type="term" value="P:cell motility"/>
    <property type="evidence" value="ECO:0007669"/>
    <property type="project" value="InterPro"/>
</dbReference>
<dbReference type="Proteomes" id="UP000276133">
    <property type="component" value="Unassembled WGS sequence"/>
</dbReference>
<dbReference type="PANTHER" id="PTHR31543:SF0">
    <property type="entry name" value="DYNEIN REGULATORY COMPLEX SUBUNIT 4"/>
    <property type="match status" value="1"/>
</dbReference>
<dbReference type="AlphaFoldDB" id="A0A3M7R3S7"/>
<dbReference type="OrthoDB" id="10443959at2759"/>
<evidence type="ECO:0000313" key="4">
    <source>
        <dbReference type="Proteomes" id="UP000276133"/>
    </source>
</evidence>
<feature type="coiled-coil region" evidence="1">
    <location>
        <begin position="73"/>
        <end position="100"/>
    </location>
</feature>
<evidence type="ECO:0000313" key="3">
    <source>
        <dbReference type="EMBL" id="RNA17898.1"/>
    </source>
</evidence>
<comment type="caution">
    <text evidence="3">The sequence shown here is derived from an EMBL/GenBank/DDBJ whole genome shotgun (WGS) entry which is preliminary data.</text>
</comment>
<feature type="compositionally biased region" description="Basic and acidic residues" evidence="2">
    <location>
        <begin position="1"/>
        <end position="14"/>
    </location>
</feature>
<proteinExistence type="predicted"/>
<evidence type="ECO:0000256" key="2">
    <source>
        <dbReference type="SAM" id="MobiDB-lite"/>
    </source>
</evidence>
<reference evidence="3 4" key="1">
    <citation type="journal article" date="2018" name="Sci. Rep.">
        <title>Genomic signatures of local adaptation to the degree of environmental predictability in rotifers.</title>
        <authorList>
            <person name="Franch-Gras L."/>
            <person name="Hahn C."/>
            <person name="Garcia-Roger E.M."/>
            <person name="Carmona M.J."/>
            <person name="Serra M."/>
            <person name="Gomez A."/>
        </authorList>
    </citation>
    <scope>NUCLEOTIDE SEQUENCE [LARGE SCALE GENOMIC DNA]</scope>
    <source>
        <strain evidence="3">HYR1</strain>
    </source>
</reference>
<dbReference type="EMBL" id="REGN01004349">
    <property type="protein sequence ID" value="RNA17898.1"/>
    <property type="molecule type" value="Genomic_DNA"/>
</dbReference>
<protein>
    <submittedName>
        <fullName evidence="3">Growth arrest-specific 8</fullName>
    </submittedName>
</protein>
<accession>A0A3M7R3S7</accession>
<dbReference type="InterPro" id="IPR039308">
    <property type="entry name" value="GAS8"/>
</dbReference>
<keyword evidence="1" id="KW-0175">Coiled coil</keyword>